<evidence type="ECO:0000313" key="3">
    <source>
        <dbReference type="Proteomes" id="UP001234787"/>
    </source>
</evidence>
<accession>A0AAD3NP20</accession>
<proteinExistence type="predicted"/>
<dbReference type="Proteomes" id="UP001234787">
    <property type="component" value="Unassembled WGS sequence"/>
</dbReference>
<gene>
    <name evidence="2" type="ORF">SUGI_1226740</name>
</gene>
<keyword evidence="3" id="KW-1185">Reference proteome</keyword>
<protein>
    <submittedName>
        <fullName evidence="2">Uncharacterized protein</fullName>
    </submittedName>
</protein>
<name>A0AAD3NP20_CRYJA</name>
<organism evidence="2 3">
    <name type="scientific">Cryptomeria japonica</name>
    <name type="common">Japanese cedar</name>
    <name type="synonym">Cupressus japonica</name>
    <dbReference type="NCBI Taxonomy" id="3369"/>
    <lineage>
        <taxon>Eukaryota</taxon>
        <taxon>Viridiplantae</taxon>
        <taxon>Streptophyta</taxon>
        <taxon>Embryophyta</taxon>
        <taxon>Tracheophyta</taxon>
        <taxon>Spermatophyta</taxon>
        <taxon>Pinopsida</taxon>
        <taxon>Pinidae</taxon>
        <taxon>Conifers II</taxon>
        <taxon>Cupressales</taxon>
        <taxon>Cupressaceae</taxon>
        <taxon>Cryptomeria</taxon>
    </lineage>
</organism>
<dbReference type="EMBL" id="BSEH01000022">
    <property type="protein sequence ID" value="GLJ56521.1"/>
    <property type="molecule type" value="Genomic_DNA"/>
</dbReference>
<sequence>MRVELAHANSFLSVPYAFTTYGGHPEYRVPPTPFSSGRNVHCPSTNHRGEVALGSTGPERSELGSKYQLHCFLHHQTQLVNQTLT</sequence>
<evidence type="ECO:0000313" key="2">
    <source>
        <dbReference type="EMBL" id="GLJ56521.1"/>
    </source>
</evidence>
<comment type="caution">
    <text evidence="2">The sequence shown here is derived from an EMBL/GenBank/DDBJ whole genome shotgun (WGS) entry which is preliminary data.</text>
</comment>
<evidence type="ECO:0000256" key="1">
    <source>
        <dbReference type="SAM" id="MobiDB-lite"/>
    </source>
</evidence>
<feature type="region of interest" description="Disordered" evidence="1">
    <location>
        <begin position="38"/>
        <end position="61"/>
    </location>
</feature>
<reference evidence="2" key="1">
    <citation type="submission" date="2022-12" db="EMBL/GenBank/DDBJ databases">
        <title>Chromosome-Level Genome Assembly of Japanese Cedar (Cryptomeriajaponica D. Don).</title>
        <authorList>
            <person name="Fujino T."/>
            <person name="Yamaguchi K."/>
            <person name="Yokoyama T."/>
            <person name="Hamanaka T."/>
            <person name="Harazono Y."/>
            <person name="Kamada H."/>
            <person name="Kobayashi W."/>
            <person name="Ujino-Ihara T."/>
            <person name="Uchiyama K."/>
            <person name="Matsumoto A."/>
            <person name="Izuno A."/>
            <person name="Tsumura Y."/>
            <person name="Toyoda A."/>
            <person name="Shigenobu S."/>
            <person name="Moriguchi Y."/>
            <person name="Ueno S."/>
            <person name="Kasahara M."/>
        </authorList>
    </citation>
    <scope>NUCLEOTIDE SEQUENCE</scope>
</reference>
<dbReference type="AlphaFoldDB" id="A0AAD3NP20"/>